<keyword evidence="2" id="KW-1185">Reference proteome</keyword>
<sequence>METIDFKRALRISESHNELGCIAGICFAISHSSLIFQNGYKYLLGGDRFEIDVKFSSRRFLSRIPVIGTTNEDLGALLTSIDHPGTPRLHFMEQERRSEEVSASSSRTELERSRSPSFIELDSLYLEEGQRLFSSAQRLNELEAHTEVALFDGMAFPWHEFQFLLGDTISR</sequence>
<gene>
    <name evidence="1" type="ORF">HNAJ_LOCUS9690</name>
</gene>
<name>A0A0R3TQ86_RODNA</name>
<reference evidence="3" key="1">
    <citation type="submission" date="2017-02" db="UniProtKB">
        <authorList>
            <consortium name="WormBaseParasite"/>
        </authorList>
    </citation>
    <scope>IDENTIFICATION</scope>
</reference>
<proteinExistence type="predicted"/>
<dbReference type="InterPro" id="IPR027417">
    <property type="entry name" value="P-loop_NTPase"/>
</dbReference>
<evidence type="ECO:0000313" key="1">
    <source>
        <dbReference type="EMBL" id="VDO06320.1"/>
    </source>
</evidence>
<reference evidence="1 2" key="2">
    <citation type="submission" date="2018-11" db="EMBL/GenBank/DDBJ databases">
        <authorList>
            <consortium name="Pathogen Informatics"/>
        </authorList>
    </citation>
    <scope>NUCLEOTIDE SEQUENCE [LARGE SCALE GENOMIC DNA]</scope>
</reference>
<evidence type="ECO:0000313" key="3">
    <source>
        <dbReference type="WBParaSite" id="HNAJ_0000969501-mRNA-1"/>
    </source>
</evidence>
<dbReference type="WBParaSite" id="HNAJ_0000969501-mRNA-1">
    <property type="protein sequence ID" value="HNAJ_0000969501-mRNA-1"/>
    <property type="gene ID" value="HNAJ_0000969501"/>
</dbReference>
<dbReference type="Proteomes" id="UP000278807">
    <property type="component" value="Unassembled WGS sequence"/>
</dbReference>
<accession>A0A0R3TQ86</accession>
<dbReference type="Gene3D" id="3.40.50.300">
    <property type="entry name" value="P-loop containing nucleotide triphosphate hydrolases"/>
    <property type="match status" value="1"/>
</dbReference>
<protein>
    <submittedName>
        <fullName evidence="3">TLDc domain-containing protein</fullName>
    </submittedName>
</protein>
<organism evidence="3">
    <name type="scientific">Rodentolepis nana</name>
    <name type="common">Dwarf tapeworm</name>
    <name type="synonym">Hymenolepis nana</name>
    <dbReference type="NCBI Taxonomy" id="102285"/>
    <lineage>
        <taxon>Eukaryota</taxon>
        <taxon>Metazoa</taxon>
        <taxon>Spiralia</taxon>
        <taxon>Lophotrochozoa</taxon>
        <taxon>Platyhelminthes</taxon>
        <taxon>Cestoda</taxon>
        <taxon>Eucestoda</taxon>
        <taxon>Cyclophyllidea</taxon>
        <taxon>Hymenolepididae</taxon>
        <taxon>Rodentolepis</taxon>
    </lineage>
</organism>
<dbReference type="AlphaFoldDB" id="A0A0R3TQ86"/>
<dbReference type="EMBL" id="UZAE01012711">
    <property type="protein sequence ID" value="VDO06320.1"/>
    <property type="molecule type" value="Genomic_DNA"/>
</dbReference>
<evidence type="ECO:0000313" key="2">
    <source>
        <dbReference type="Proteomes" id="UP000278807"/>
    </source>
</evidence>